<dbReference type="InterPro" id="IPR029039">
    <property type="entry name" value="Flavoprotein-like_sf"/>
</dbReference>
<dbReference type="PANTHER" id="PTHR30543:SF21">
    <property type="entry name" value="NAD(P)H-DEPENDENT FMN REDUCTASE LOT6"/>
    <property type="match status" value="1"/>
</dbReference>
<dbReference type="Gene3D" id="3.40.50.360">
    <property type="match status" value="1"/>
</dbReference>
<dbReference type="GO" id="GO:0010181">
    <property type="term" value="F:FMN binding"/>
    <property type="evidence" value="ECO:0007669"/>
    <property type="project" value="TreeGrafter"/>
</dbReference>
<protein>
    <submittedName>
        <fullName evidence="2">NAD(P)H-dependent oxidoreductase</fullName>
    </submittedName>
</protein>
<evidence type="ECO:0000313" key="2">
    <source>
        <dbReference type="EMBL" id="RUM25342.1"/>
    </source>
</evidence>
<evidence type="ECO:0000259" key="1">
    <source>
        <dbReference type="Pfam" id="PF03358"/>
    </source>
</evidence>
<gene>
    <name evidence="2" type="ORF">EFQ99_11310</name>
</gene>
<name>A0A3S0QQT3_9HYPH</name>
<dbReference type="OrthoDB" id="9812295at2"/>
<reference evidence="3" key="1">
    <citation type="submission" date="2018-11" db="EMBL/GenBank/DDBJ databases">
        <title>Rhizobium chutanense sp. nov., isolated from root nodules of Phaseolus vulgaris in China.</title>
        <authorList>
            <person name="Huo Y."/>
        </authorList>
    </citation>
    <scope>NUCLEOTIDE SEQUENCE [LARGE SCALE GENOMIC DNA]</scope>
    <source>
        <strain evidence="3">CCBAU 65647</strain>
    </source>
</reference>
<keyword evidence="3" id="KW-1185">Reference proteome</keyword>
<dbReference type="SUPFAM" id="SSF52218">
    <property type="entry name" value="Flavoproteins"/>
    <property type="match status" value="1"/>
</dbReference>
<dbReference type="GO" id="GO:0005829">
    <property type="term" value="C:cytosol"/>
    <property type="evidence" value="ECO:0007669"/>
    <property type="project" value="TreeGrafter"/>
</dbReference>
<dbReference type="Pfam" id="PF03358">
    <property type="entry name" value="FMN_red"/>
    <property type="match status" value="1"/>
</dbReference>
<proteinExistence type="predicted"/>
<dbReference type="PANTHER" id="PTHR30543">
    <property type="entry name" value="CHROMATE REDUCTASE"/>
    <property type="match status" value="1"/>
</dbReference>
<dbReference type="EMBL" id="RJTH01000003">
    <property type="protein sequence ID" value="RUM25342.1"/>
    <property type="molecule type" value="Genomic_DNA"/>
</dbReference>
<dbReference type="InterPro" id="IPR050712">
    <property type="entry name" value="NAD(P)H-dep_reductase"/>
</dbReference>
<dbReference type="Proteomes" id="UP000278823">
    <property type="component" value="Unassembled WGS sequence"/>
</dbReference>
<feature type="domain" description="NADPH-dependent FMN reductase-like" evidence="1">
    <location>
        <begin position="1"/>
        <end position="128"/>
    </location>
</feature>
<dbReference type="RefSeq" id="WP_126921120.1">
    <property type="nucleotide sequence ID" value="NZ_ML133688.1"/>
</dbReference>
<dbReference type="InterPro" id="IPR005025">
    <property type="entry name" value="FMN_Rdtase-like_dom"/>
</dbReference>
<dbReference type="GO" id="GO:0016491">
    <property type="term" value="F:oxidoreductase activity"/>
    <property type="evidence" value="ECO:0007669"/>
    <property type="project" value="InterPro"/>
</dbReference>
<dbReference type="AlphaFoldDB" id="A0A3S0QQT3"/>
<sequence length="176" mass="19400">MKFLAISGSARRASTNTAMLYALQSVAGSAHTVSVYDRVGELPVFSPDLELPEPPLEVARLARAIADADGLILASPEYIRSIPGGLKNAIDWLVSRQEVIGKPIVLAHASHRGDDMLRQLRVVLATLSGRFNEELFLRLHLMKLSPEEVGAHLSEPRHQDEMRRFLDDFASFCKAA</sequence>
<accession>A0A3S0QQT3</accession>
<organism evidence="2 3">
    <name type="scientific">Rhizobium vallis</name>
    <dbReference type="NCBI Taxonomy" id="634290"/>
    <lineage>
        <taxon>Bacteria</taxon>
        <taxon>Pseudomonadati</taxon>
        <taxon>Pseudomonadota</taxon>
        <taxon>Alphaproteobacteria</taxon>
        <taxon>Hyphomicrobiales</taxon>
        <taxon>Rhizobiaceae</taxon>
        <taxon>Rhizobium/Agrobacterium group</taxon>
        <taxon>Rhizobium</taxon>
    </lineage>
</organism>
<comment type="caution">
    <text evidence="2">The sequence shown here is derived from an EMBL/GenBank/DDBJ whole genome shotgun (WGS) entry which is preliminary data.</text>
</comment>
<evidence type="ECO:0000313" key="3">
    <source>
        <dbReference type="Proteomes" id="UP000278823"/>
    </source>
</evidence>